<reference evidence="2" key="1">
    <citation type="journal article" date="2010" name="Science">
        <title>The genome of the Western clawed frog Xenopus tropicalis.</title>
        <authorList>
            <person name="Hellsten U."/>
            <person name="Harland R.M."/>
            <person name="Gilchrist M.J."/>
            <person name="Hendrix D."/>
            <person name="Jurka J."/>
            <person name="Kapitonov V."/>
            <person name="Ovcharenko I."/>
            <person name="Putnam N.H."/>
            <person name="Shu S."/>
            <person name="Taher L."/>
            <person name="Blitz I.L."/>
            <person name="Blumberg B."/>
            <person name="Dichmann D.S."/>
            <person name="Dubchak I."/>
            <person name="Amaya E."/>
            <person name="Detter J.C."/>
            <person name="Fletcher R."/>
            <person name="Gerhard D.S."/>
            <person name="Goodstein D."/>
            <person name="Graves T."/>
            <person name="Grigoriev I.V."/>
            <person name="Grimwood J."/>
            <person name="Kawashima T."/>
            <person name="Lindquist E."/>
            <person name="Lucas S.M."/>
            <person name="Mead P.E."/>
            <person name="Mitros T."/>
            <person name="Ogino H."/>
            <person name="Ohta Y."/>
            <person name="Poliakov A.V."/>
            <person name="Pollet N."/>
            <person name="Robert J."/>
            <person name="Salamov A."/>
            <person name="Sater A.K."/>
            <person name="Schmutz J."/>
            <person name="Terry A."/>
            <person name="Vize P.D."/>
            <person name="Warren W.C."/>
            <person name="Wells D."/>
            <person name="Wills A."/>
            <person name="Wilson R.K."/>
            <person name="Zimmerman L.B."/>
            <person name="Zorn A.M."/>
            <person name="Grainger R."/>
            <person name="Grammer T."/>
            <person name="Khokha M.K."/>
            <person name="Richardson P.M."/>
            <person name="Rokhsar D.S."/>
        </authorList>
    </citation>
    <scope>NUCLEOTIDE SEQUENCE [LARGE SCALE GENOMIC DNA]</scope>
    <source>
        <strain evidence="2">Nigerian</strain>
    </source>
</reference>
<accession>A0A803JLE1</accession>
<evidence type="ECO:0000256" key="1">
    <source>
        <dbReference type="SAM" id="MobiDB-lite"/>
    </source>
</evidence>
<dbReference type="Ensembl" id="ENSXETT00000120806">
    <property type="protein sequence ID" value="ENSXETP00000108734"/>
    <property type="gene ID" value="ENSXETG00000044406"/>
</dbReference>
<reference evidence="2" key="2">
    <citation type="submission" date="2021-03" db="UniProtKB">
        <authorList>
            <consortium name="Ensembl"/>
        </authorList>
    </citation>
    <scope>IDENTIFICATION</scope>
</reference>
<feature type="compositionally biased region" description="Polar residues" evidence="1">
    <location>
        <begin position="36"/>
        <end position="89"/>
    </location>
</feature>
<feature type="region of interest" description="Disordered" evidence="1">
    <location>
        <begin position="1"/>
        <end position="94"/>
    </location>
</feature>
<proteinExistence type="predicted"/>
<evidence type="ECO:0000313" key="2">
    <source>
        <dbReference type="Ensembl" id="ENSXETP00000108734"/>
    </source>
</evidence>
<sequence length="138" mass="14629">MNFSTQGNGPGLAIRAPIWTAPVPSPGGRRARQEYQPPSNTFTQEQHVGSPSAVNGNQPNFTQQLARGNSSTPESQHPSPSKPTGNSGHQRAPGLIYPCGAVSVKFAVWACDYCLKNQGYPVRLHPRRHGATGGGNDG</sequence>
<organism evidence="2">
    <name type="scientific">Xenopus tropicalis</name>
    <name type="common">Western clawed frog</name>
    <name type="synonym">Silurana tropicalis</name>
    <dbReference type="NCBI Taxonomy" id="8364"/>
    <lineage>
        <taxon>Eukaryota</taxon>
        <taxon>Metazoa</taxon>
        <taxon>Chordata</taxon>
        <taxon>Craniata</taxon>
        <taxon>Vertebrata</taxon>
        <taxon>Euteleostomi</taxon>
        <taxon>Amphibia</taxon>
        <taxon>Batrachia</taxon>
        <taxon>Anura</taxon>
        <taxon>Pipoidea</taxon>
        <taxon>Pipidae</taxon>
        <taxon>Xenopodinae</taxon>
        <taxon>Xenopus</taxon>
        <taxon>Silurana</taxon>
    </lineage>
</organism>
<name>A0A803JLE1_XENTR</name>
<dbReference type="AlphaFoldDB" id="A0A803JLE1"/>
<protein>
    <submittedName>
        <fullName evidence="2">Uncharacterized protein</fullName>
    </submittedName>
</protein>